<accession>A0A1I3FBH2</accession>
<dbReference type="RefSeq" id="WP_092049099.1">
    <property type="nucleotide sequence ID" value="NZ_FOQD01000005.1"/>
</dbReference>
<evidence type="ECO:0000313" key="3">
    <source>
        <dbReference type="Proteomes" id="UP000199518"/>
    </source>
</evidence>
<dbReference type="PROSITE" id="PS51257">
    <property type="entry name" value="PROKAR_LIPOPROTEIN"/>
    <property type="match status" value="1"/>
</dbReference>
<dbReference type="Proteomes" id="UP000199518">
    <property type="component" value="Unassembled WGS sequence"/>
</dbReference>
<evidence type="ECO:0000256" key="1">
    <source>
        <dbReference type="SAM" id="SignalP"/>
    </source>
</evidence>
<name>A0A1I3FBH2_9PLAN</name>
<keyword evidence="3" id="KW-1185">Reference proteome</keyword>
<evidence type="ECO:0000313" key="2">
    <source>
        <dbReference type="EMBL" id="SFI08578.1"/>
    </source>
</evidence>
<organism evidence="2 3">
    <name type="scientific">Planctomicrobium piriforme</name>
    <dbReference type="NCBI Taxonomy" id="1576369"/>
    <lineage>
        <taxon>Bacteria</taxon>
        <taxon>Pseudomonadati</taxon>
        <taxon>Planctomycetota</taxon>
        <taxon>Planctomycetia</taxon>
        <taxon>Planctomycetales</taxon>
        <taxon>Planctomycetaceae</taxon>
        <taxon>Planctomicrobium</taxon>
    </lineage>
</organism>
<sequence>MRTLFTLSLLVLVACKASLSLGEDSPIVAKVVLQSPASAIAEVNKELAGYAPAGEYRSRRMFYLRFEVDESFDLAGAKYPPGVTPPIYLKAKGNAPGEPELSVVLYGAAAKSIRERGGDLKTQFKSRFVQVSGFISVRPTAAWGSRRSCYVFVDPLEQLHVESL</sequence>
<keyword evidence="1" id="KW-0732">Signal</keyword>
<feature type="chain" id="PRO_5011566700" description="Lipoprotein" evidence="1">
    <location>
        <begin position="23"/>
        <end position="164"/>
    </location>
</feature>
<gene>
    <name evidence="2" type="ORF">SAMN05421753_105165</name>
</gene>
<reference evidence="3" key="1">
    <citation type="submission" date="2016-10" db="EMBL/GenBank/DDBJ databases">
        <authorList>
            <person name="Varghese N."/>
            <person name="Submissions S."/>
        </authorList>
    </citation>
    <scope>NUCLEOTIDE SEQUENCE [LARGE SCALE GENOMIC DNA]</scope>
    <source>
        <strain evidence="3">DSM 26348</strain>
    </source>
</reference>
<dbReference type="EMBL" id="FOQD01000005">
    <property type="protein sequence ID" value="SFI08578.1"/>
    <property type="molecule type" value="Genomic_DNA"/>
</dbReference>
<protein>
    <recommendedName>
        <fullName evidence="4">Lipoprotein</fullName>
    </recommendedName>
</protein>
<evidence type="ECO:0008006" key="4">
    <source>
        <dbReference type="Google" id="ProtNLM"/>
    </source>
</evidence>
<feature type="signal peptide" evidence="1">
    <location>
        <begin position="1"/>
        <end position="22"/>
    </location>
</feature>
<proteinExistence type="predicted"/>
<dbReference type="AlphaFoldDB" id="A0A1I3FBH2"/>